<protein>
    <submittedName>
        <fullName evidence="1">Uncharacterized protein</fullName>
    </submittedName>
</protein>
<proteinExistence type="predicted"/>
<dbReference type="Proteomes" id="UP000215914">
    <property type="component" value="Chromosome 10"/>
</dbReference>
<accession>A0A251TQM9</accession>
<dbReference type="PANTHER" id="PTHR33132">
    <property type="entry name" value="OSJNBB0118P14.9 PROTEIN"/>
    <property type="match status" value="1"/>
</dbReference>
<name>A0A251TQM9_HELAN</name>
<dbReference type="EMBL" id="CM007899">
    <property type="protein sequence ID" value="OTG13194.1"/>
    <property type="molecule type" value="Genomic_DNA"/>
</dbReference>
<evidence type="ECO:0000313" key="2">
    <source>
        <dbReference type="Proteomes" id="UP000215914"/>
    </source>
</evidence>
<reference evidence="2" key="1">
    <citation type="journal article" date="2017" name="Nature">
        <title>The sunflower genome provides insights into oil metabolism, flowering and Asterid evolution.</title>
        <authorList>
            <person name="Badouin H."/>
            <person name="Gouzy J."/>
            <person name="Grassa C.J."/>
            <person name="Murat F."/>
            <person name="Staton S.E."/>
            <person name="Cottret L."/>
            <person name="Lelandais-Briere C."/>
            <person name="Owens G.L."/>
            <person name="Carrere S."/>
            <person name="Mayjonade B."/>
            <person name="Legrand L."/>
            <person name="Gill N."/>
            <person name="Kane N.C."/>
            <person name="Bowers J.E."/>
            <person name="Hubner S."/>
            <person name="Bellec A."/>
            <person name="Berard A."/>
            <person name="Berges H."/>
            <person name="Blanchet N."/>
            <person name="Boniface M.C."/>
            <person name="Brunel D."/>
            <person name="Catrice O."/>
            <person name="Chaidir N."/>
            <person name="Claudel C."/>
            <person name="Donnadieu C."/>
            <person name="Faraut T."/>
            <person name="Fievet G."/>
            <person name="Helmstetter N."/>
            <person name="King M."/>
            <person name="Knapp S.J."/>
            <person name="Lai Z."/>
            <person name="Le Paslier M.C."/>
            <person name="Lippi Y."/>
            <person name="Lorenzon L."/>
            <person name="Mandel J.R."/>
            <person name="Marage G."/>
            <person name="Marchand G."/>
            <person name="Marquand E."/>
            <person name="Bret-Mestries E."/>
            <person name="Morien E."/>
            <person name="Nambeesan S."/>
            <person name="Nguyen T."/>
            <person name="Pegot-Espagnet P."/>
            <person name="Pouilly N."/>
            <person name="Raftis F."/>
            <person name="Sallet E."/>
            <person name="Schiex T."/>
            <person name="Thomas J."/>
            <person name="Vandecasteele C."/>
            <person name="Vares D."/>
            <person name="Vear F."/>
            <person name="Vautrin S."/>
            <person name="Crespi M."/>
            <person name="Mangin B."/>
            <person name="Burke J.M."/>
            <person name="Salse J."/>
            <person name="Munos S."/>
            <person name="Vincourt P."/>
            <person name="Rieseberg L.H."/>
            <person name="Langlade N.B."/>
        </authorList>
    </citation>
    <scope>NUCLEOTIDE SEQUENCE [LARGE SCALE GENOMIC DNA]</scope>
    <source>
        <strain evidence="2">cv. SF193</strain>
    </source>
</reference>
<organism evidence="1 2">
    <name type="scientific">Helianthus annuus</name>
    <name type="common">Common sunflower</name>
    <dbReference type="NCBI Taxonomy" id="4232"/>
    <lineage>
        <taxon>Eukaryota</taxon>
        <taxon>Viridiplantae</taxon>
        <taxon>Streptophyta</taxon>
        <taxon>Embryophyta</taxon>
        <taxon>Tracheophyta</taxon>
        <taxon>Spermatophyta</taxon>
        <taxon>Magnoliopsida</taxon>
        <taxon>eudicotyledons</taxon>
        <taxon>Gunneridae</taxon>
        <taxon>Pentapetalae</taxon>
        <taxon>asterids</taxon>
        <taxon>campanulids</taxon>
        <taxon>Asterales</taxon>
        <taxon>Asteraceae</taxon>
        <taxon>Asteroideae</taxon>
        <taxon>Heliantheae alliance</taxon>
        <taxon>Heliantheae</taxon>
        <taxon>Helianthus</taxon>
    </lineage>
</organism>
<dbReference type="PANTHER" id="PTHR33132:SF144">
    <property type="entry name" value="SERINE-RICH PROTEIN-LIKE PROTEIN"/>
    <property type="match status" value="1"/>
</dbReference>
<evidence type="ECO:0000313" key="1">
    <source>
        <dbReference type="EMBL" id="OTG13194.1"/>
    </source>
</evidence>
<dbReference type="OMA" id="WCGRTIK"/>
<sequence>MCYHSFYYSGVENLIKTRWYISQPPRTVAAEDDGGGGEPQPTLKRCLCSPTHHPGSFRCRNHHDEYVWGGRVIRVFAAKGTDTR</sequence>
<dbReference type="InParanoid" id="A0A251TQM9"/>
<keyword evidence="2" id="KW-1185">Reference proteome</keyword>
<dbReference type="AlphaFoldDB" id="A0A251TQM9"/>
<gene>
    <name evidence="1" type="ORF">HannXRQ_Chr10g0317871</name>
</gene>